<dbReference type="Gene3D" id="6.10.250.330">
    <property type="match status" value="1"/>
</dbReference>
<organism evidence="1 2">
    <name type="scientific">Pseudomonas phage PaGz-1</name>
    <dbReference type="NCBI Taxonomy" id="2419748"/>
    <lineage>
        <taxon>Viruses</taxon>
        <taxon>Duplodnaviria</taxon>
        <taxon>Heunggongvirae</taxon>
        <taxon>Uroviricota</taxon>
        <taxon>Caudoviricetes</taxon>
        <taxon>Vandenendeviridae</taxon>
        <taxon>Skurskavirinae</taxon>
        <taxon>Pakpunavirus</taxon>
        <taxon>Pakpunavirus PaGz-1</taxon>
    </lineage>
</organism>
<sequence>MNIKVGDRVVLKGDCMTYTIHAKRIAETNGCEKELLSTGFVHGNWADELAPATAGGLKGTVVLRIDDEYLAVELDDYKNTRYAVTVVVEEDVAIDNGVDDAEDATDHLLESSANAQRLYESIAQLHIGQTVSTADATKEDSTECKAPSPAIMVHVVERLLNRKGAVCYILQYKIEGTCTFKMVVEETELVDFLDEMRKSYFRCVLLEVNDGVV</sequence>
<accession>A0A411B966</accession>
<reference evidence="1" key="1">
    <citation type="submission" date="2018-08" db="EMBL/GenBank/DDBJ databases">
        <title>PaGz-1, Complete genome sequences of 3 novel enterobacteria, Pakpunavirus like phages.</title>
        <authorList>
            <person name="Yuan S."/>
            <person name="Ma Y."/>
            <person name="Liu Q."/>
        </authorList>
    </citation>
    <scope>NUCLEOTIDE SEQUENCE [LARGE SCALE GENOMIC DNA]</scope>
</reference>
<keyword evidence="2" id="KW-1185">Reference proteome</keyword>
<dbReference type="EMBL" id="MH791399">
    <property type="protein sequence ID" value="QAX98152.1"/>
    <property type="molecule type" value="Genomic_DNA"/>
</dbReference>
<evidence type="ECO:0000313" key="1">
    <source>
        <dbReference type="EMBL" id="QAX98152.1"/>
    </source>
</evidence>
<evidence type="ECO:0000313" key="2">
    <source>
        <dbReference type="Proteomes" id="UP000289452"/>
    </source>
</evidence>
<dbReference type="Proteomes" id="UP000289452">
    <property type="component" value="Segment"/>
</dbReference>
<name>A0A411B966_9CAUD</name>
<proteinExistence type="predicted"/>
<protein>
    <submittedName>
        <fullName evidence="1">Uncharacterized protein</fullName>
    </submittedName>
</protein>